<dbReference type="Proteomes" id="UP000095767">
    <property type="component" value="Unassembled WGS sequence"/>
</dbReference>
<feature type="chain" id="PRO_5012000597" evidence="1">
    <location>
        <begin position="16"/>
        <end position="49"/>
    </location>
</feature>
<organism evidence="2 3">
    <name type="scientific">Dichanthelium oligosanthes</name>
    <dbReference type="NCBI Taxonomy" id="888268"/>
    <lineage>
        <taxon>Eukaryota</taxon>
        <taxon>Viridiplantae</taxon>
        <taxon>Streptophyta</taxon>
        <taxon>Embryophyta</taxon>
        <taxon>Tracheophyta</taxon>
        <taxon>Spermatophyta</taxon>
        <taxon>Magnoliopsida</taxon>
        <taxon>Liliopsida</taxon>
        <taxon>Poales</taxon>
        <taxon>Poaceae</taxon>
        <taxon>PACMAD clade</taxon>
        <taxon>Panicoideae</taxon>
        <taxon>Panicodae</taxon>
        <taxon>Paniceae</taxon>
        <taxon>Dichantheliinae</taxon>
        <taxon>Dichanthelium</taxon>
    </lineage>
</organism>
<keyword evidence="3" id="KW-1185">Reference proteome</keyword>
<dbReference type="AlphaFoldDB" id="A0A1E5WFV0"/>
<feature type="non-terminal residue" evidence="2">
    <location>
        <position position="1"/>
    </location>
</feature>
<accession>A0A1E5WFV0</accession>
<proteinExistence type="predicted"/>
<feature type="signal peptide" evidence="1">
    <location>
        <begin position="1"/>
        <end position="15"/>
    </location>
</feature>
<gene>
    <name evidence="2" type="ORF">BAE44_0002707</name>
</gene>
<keyword evidence="1" id="KW-0732">Signal</keyword>
<reference evidence="2 3" key="1">
    <citation type="submission" date="2016-09" db="EMBL/GenBank/DDBJ databases">
        <title>The draft genome of Dichanthelium oligosanthes: A C3 panicoid grass species.</title>
        <authorList>
            <person name="Studer A.J."/>
            <person name="Schnable J.C."/>
            <person name="Brutnell T.P."/>
        </authorList>
    </citation>
    <scope>NUCLEOTIDE SEQUENCE [LARGE SCALE GENOMIC DNA]</scope>
    <source>
        <strain evidence="3">cv. Kellogg 1175</strain>
        <tissue evidence="2">Leaf</tissue>
    </source>
</reference>
<sequence>LIIWLSVMAVYITEALLEEVTSRLAPACQTAMMPLLLLWGSEESMDRSD</sequence>
<evidence type="ECO:0000256" key="1">
    <source>
        <dbReference type="SAM" id="SignalP"/>
    </source>
</evidence>
<dbReference type="EMBL" id="LWDX02009673">
    <property type="protein sequence ID" value="OEL36273.1"/>
    <property type="molecule type" value="Genomic_DNA"/>
</dbReference>
<evidence type="ECO:0000313" key="3">
    <source>
        <dbReference type="Proteomes" id="UP000095767"/>
    </source>
</evidence>
<comment type="caution">
    <text evidence="2">The sequence shown here is derived from an EMBL/GenBank/DDBJ whole genome shotgun (WGS) entry which is preliminary data.</text>
</comment>
<protein>
    <submittedName>
        <fullName evidence="2">Uncharacterized protein</fullName>
    </submittedName>
</protein>
<name>A0A1E5WFV0_9POAL</name>
<evidence type="ECO:0000313" key="2">
    <source>
        <dbReference type="EMBL" id="OEL36273.1"/>
    </source>
</evidence>